<dbReference type="PIRSF" id="PIRSF036836">
    <property type="entry name" value="RNase_bind_SBP1"/>
    <property type="match status" value="1"/>
</dbReference>
<evidence type="ECO:0000256" key="1">
    <source>
        <dbReference type="ARBA" id="ARBA00022723"/>
    </source>
</evidence>
<feature type="compositionally biased region" description="Basic and acidic residues" evidence="6">
    <location>
        <begin position="11"/>
        <end position="22"/>
    </location>
</feature>
<sequence length="357" mass="40094">MLTPRETVGGGRERKLESDDLGWEEERWSAELPLLLQPQHNFQKVDERVECRSVSKNTKYSVPKFWSVFDLSDNLVHRIRKLASSSSRKRKGKEVVVETAAPPPPTINFFPPAAADQQHQYHQRPFQINNPASHNAPPLRRDEQMVLQRDSMPFTSFTSLLTQGEHDQDHRLANTQIDHIVQAHSESLRRNLAHALRGAEERKERVMEKMSRRIADLEAMMMHYKVEAQFWQARAKTMEQAAGALQEAIMSAGGVGGVQRTVCVRCGGGGGGVGGGGQQQQQQQQEDDAESSFVDPERAEPARMPCKVCGRRAATVMMWPCRHVCICKRCDDVTKNCPECHSPNTTSVDVNLPPQAP</sequence>
<dbReference type="AlphaFoldDB" id="A0AA88RTC3"/>
<dbReference type="PANTHER" id="PTHR42647">
    <property type="entry name" value="SBP (S-RIBONUCLEASE BINDING PROTEIN) FAMILY PROTEIN"/>
    <property type="match status" value="1"/>
</dbReference>
<feature type="domain" description="RING-type" evidence="7">
    <location>
        <begin position="306"/>
        <end position="341"/>
    </location>
</feature>
<evidence type="ECO:0000259" key="7">
    <source>
        <dbReference type="PROSITE" id="PS50089"/>
    </source>
</evidence>
<keyword evidence="5" id="KW-0175">Coiled coil</keyword>
<proteinExistence type="predicted"/>
<evidence type="ECO:0000313" key="9">
    <source>
        <dbReference type="Proteomes" id="UP001187471"/>
    </source>
</evidence>
<evidence type="ECO:0000256" key="5">
    <source>
        <dbReference type="SAM" id="Coils"/>
    </source>
</evidence>
<evidence type="ECO:0000256" key="3">
    <source>
        <dbReference type="ARBA" id="ARBA00022833"/>
    </source>
</evidence>
<dbReference type="PANTHER" id="PTHR42647:SF5">
    <property type="entry name" value="SBP (S-RIBONUCLEASE BINDING PROTEIN) FAMILY PROTEIN"/>
    <property type="match status" value="1"/>
</dbReference>
<dbReference type="Proteomes" id="UP001187471">
    <property type="component" value="Unassembled WGS sequence"/>
</dbReference>
<organism evidence="8 9">
    <name type="scientific">Escallonia rubra</name>
    <dbReference type="NCBI Taxonomy" id="112253"/>
    <lineage>
        <taxon>Eukaryota</taxon>
        <taxon>Viridiplantae</taxon>
        <taxon>Streptophyta</taxon>
        <taxon>Embryophyta</taxon>
        <taxon>Tracheophyta</taxon>
        <taxon>Spermatophyta</taxon>
        <taxon>Magnoliopsida</taxon>
        <taxon>eudicotyledons</taxon>
        <taxon>Gunneridae</taxon>
        <taxon>Pentapetalae</taxon>
        <taxon>asterids</taxon>
        <taxon>campanulids</taxon>
        <taxon>Escalloniales</taxon>
        <taxon>Escalloniaceae</taxon>
        <taxon>Escallonia</taxon>
    </lineage>
</organism>
<feature type="region of interest" description="Disordered" evidence="6">
    <location>
        <begin position="273"/>
        <end position="298"/>
    </location>
</feature>
<dbReference type="PROSITE" id="PS50089">
    <property type="entry name" value="ZF_RING_2"/>
    <property type="match status" value="1"/>
</dbReference>
<evidence type="ECO:0000256" key="6">
    <source>
        <dbReference type="SAM" id="MobiDB-lite"/>
    </source>
</evidence>
<dbReference type="InterPro" id="IPR001841">
    <property type="entry name" value="Znf_RING"/>
</dbReference>
<protein>
    <recommendedName>
        <fullName evidence="7">RING-type domain-containing protein</fullName>
    </recommendedName>
</protein>
<feature type="region of interest" description="Disordered" evidence="6">
    <location>
        <begin position="1"/>
        <end position="22"/>
    </location>
</feature>
<dbReference type="CDD" id="cd16649">
    <property type="entry name" value="mRING-HC-C3HC5_CGRF1-like"/>
    <property type="match status" value="1"/>
</dbReference>
<reference evidence="8" key="1">
    <citation type="submission" date="2022-12" db="EMBL/GenBank/DDBJ databases">
        <title>Draft genome assemblies for two species of Escallonia (Escalloniales).</title>
        <authorList>
            <person name="Chanderbali A."/>
            <person name="Dervinis C."/>
            <person name="Anghel I."/>
            <person name="Soltis D."/>
            <person name="Soltis P."/>
            <person name="Zapata F."/>
        </authorList>
    </citation>
    <scope>NUCLEOTIDE SEQUENCE</scope>
    <source>
        <strain evidence="8">UCBG92.1500</strain>
        <tissue evidence="8">Leaf</tissue>
    </source>
</reference>
<evidence type="ECO:0000256" key="4">
    <source>
        <dbReference type="PROSITE-ProRule" id="PRU00175"/>
    </source>
</evidence>
<dbReference type="EMBL" id="JAVXUO010000799">
    <property type="protein sequence ID" value="KAK2988941.1"/>
    <property type="molecule type" value="Genomic_DNA"/>
</dbReference>
<dbReference type="GO" id="GO:0004842">
    <property type="term" value="F:ubiquitin-protein transferase activity"/>
    <property type="evidence" value="ECO:0007669"/>
    <property type="project" value="TreeGrafter"/>
</dbReference>
<dbReference type="Gene3D" id="3.30.40.10">
    <property type="entry name" value="Zinc/RING finger domain, C3HC4 (zinc finger)"/>
    <property type="match status" value="1"/>
</dbReference>
<accession>A0AA88RTC3</accession>
<keyword evidence="1" id="KW-0479">Metal-binding</keyword>
<dbReference type="InterPro" id="IPR013083">
    <property type="entry name" value="Znf_RING/FYVE/PHD"/>
</dbReference>
<dbReference type="Pfam" id="PF13920">
    <property type="entry name" value="zf-C3HC4_3"/>
    <property type="match status" value="1"/>
</dbReference>
<keyword evidence="9" id="KW-1185">Reference proteome</keyword>
<gene>
    <name evidence="8" type="ORF">RJ640_026209</name>
</gene>
<dbReference type="GO" id="GO:0008270">
    <property type="term" value="F:zinc ion binding"/>
    <property type="evidence" value="ECO:0007669"/>
    <property type="project" value="UniProtKB-KW"/>
</dbReference>
<name>A0AA88RTC3_9ASTE</name>
<keyword evidence="2 4" id="KW-0863">Zinc-finger</keyword>
<feature type="coiled-coil region" evidence="5">
    <location>
        <begin position="189"/>
        <end position="227"/>
    </location>
</feature>
<evidence type="ECO:0000256" key="2">
    <source>
        <dbReference type="ARBA" id="ARBA00022771"/>
    </source>
</evidence>
<evidence type="ECO:0000313" key="8">
    <source>
        <dbReference type="EMBL" id="KAK2988941.1"/>
    </source>
</evidence>
<keyword evidence="3" id="KW-0862">Zinc</keyword>
<comment type="caution">
    <text evidence="8">The sequence shown here is derived from an EMBL/GenBank/DDBJ whole genome shotgun (WGS) entry which is preliminary data.</text>
</comment>